<organism evidence="1 2">
    <name type="scientific">Acinetobacter tandoii</name>
    <dbReference type="NCBI Taxonomy" id="202954"/>
    <lineage>
        <taxon>Bacteria</taxon>
        <taxon>Pseudomonadati</taxon>
        <taxon>Pseudomonadota</taxon>
        <taxon>Gammaproteobacteria</taxon>
        <taxon>Moraxellales</taxon>
        <taxon>Moraxellaceae</taxon>
        <taxon>Acinetobacter</taxon>
    </lineage>
</organism>
<name>A0A5N4WMG8_9GAMM</name>
<dbReference type="RefSeq" id="WP_026440967.1">
    <property type="nucleotide sequence ID" value="NZ_BBNK01000004.1"/>
</dbReference>
<dbReference type="AlphaFoldDB" id="A0A5N4WMG8"/>
<protein>
    <submittedName>
        <fullName evidence="1">Uncharacterized protein</fullName>
    </submittedName>
</protein>
<dbReference type="EMBL" id="VXLD01000002">
    <property type="protein sequence ID" value="KAB1857806.1"/>
    <property type="molecule type" value="Genomic_DNA"/>
</dbReference>
<dbReference type="Proteomes" id="UP000325788">
    <property type="component" value="Unassembled WGS sequence"/>
</dbReference>
<accession>A0A5N4WMG8</accession>
<evidence type="ECO:0000313" key="1">
    <source>
        <dbReference type="EMBL" id="KAB1857806.1"/>
    </source>
</evidence>
<comment type="caution">
    <text evidence="1">The sequence shown here is derived from an EMBL/GenBank/DDBJ whole genome shotgun (WGS) entry which is preliminary data.</text>
</comment>
<proteinExistence type="predicted"/>
<evidence type="ECO:0000313" key="2">
    <source>
        <dbReference type="Proteomes" id="UP000325788"/>
    </source>
</evidence>
<sequence>MGAGFCIALERIEGNSKNKKEVDGNGGKLKVQKRGSEIHESLRLRKNVPFSLTTHFQSVAILDEISIDSVIFIINVDIISINLSDG</sequence>
<reference evidence="1 2" key="1">
    <citation type="submission" date="2019-09" db="EMBL/GenBank/DDBJ databases">
        <title>Draft genome sequence of Acinetobacter tandoii W4-4-4 isolated from environmental water sample.</title>
        <authorList>
            <person name="Wee S.K."/>
            <person name="Yan B."/>
            <person name="Mustaffa S.B."/>
            <person name="Yap E.P.H."/>
        </authorList>
    </citation>
    <scope>NUCLEOTIDE SEQUENCE [LARGE SCALE GENOMIC DNA]</scope>
    <source>
        <strain evidence="1 2">W4-4-4</strain>
    </source>
</reference>
<gene>
    <name evidence="1" type="ORF">F4W09_03420</name>
</gene>